<dbReference type="SUPFAM" id="SSF54593">
    <property type="entry name" value="Glyoxalase/Bleomycin resistance protein/Dihydroxybiphenyl dioxygenase"/>
    <property type="match status" value="1"/>
</dbReference>
<dbReference type="RefSeq" id="WP_322785953.1">
    <property type="nucleotide sequence ID" value="NZ_QKZR01000001.1"/>
</dbReference>
<proteinExistence type="predicted"/>
<dbReference type="Proteomes" id="UP000248584">
    <property type="component" value="Unassembled WGS sequence"/>
</dbReference>
<evidence type="ECO:0008006" key="3">
    <source>
        <dbReference type="Google" id="ProtNLM"/>
    </source>
</evidence>
<gene>
    <name evidence="1" type="ORF">LX97_01299</name>
</gene>
<evidence type="ECO:0000313" key="1">
    <source>
        <dbReference type="EMBL" id="PZX44288.1"/>
    </source>
</evidence>
<keyword evidence="2" id="KW-1185">Reference proteome</keyword>
<protein>
    <recommendedName>
        <fullName evidence="3">Glyoxalase</fullName>
    </recommendedName>
</protein>
<comment type="caution">
    <text evidence="1">The sequence shown here is derived from an EMBL/GenBank/DDBJ whole genome shotgun (WGS) entry which is preliminary data.</text>
</comment>
<sequence length="121" mass="14296">MMDKQVLSIKPFIGARDFKESRAFYKEVGFEEVITSETMSYFKIGKFGFYLQDAYVKDWVDNSMLFLEVKDVDSFREAVLDKNLTDRFLTVRISKIHYNGWGDEFFVHDPSGILWHIGKFK</sequence>
<name>A0ABX5Q2M1_9FLAO</name>
<accession>A0ABX5Q2M1</accession>
<dbReference type="Gene3D" id="3.10.180.10">
    <property type="entry name" value="2,3-Dihydroxybiphenyl 1,2-Dioxygenase, domain 1"/>
    <property type="match status" value="1"/>
</dbReference>
<organism evidence="1 2">
    <name type="scientific">Nonlabens dokdonensis</name>
    <dbReference type="NCBI Taxonomy" id="328515"/>
    <lineage>
        <taxon>Bacteria</taxon>
        <taxon>Pseudomonadati</taxon>
        <taxon>Bacteroidota</taxon>
        <taxon>Flavobacteriia</taxon>
        <taxon>Flavobacteriales</taxon>
        <taxon>Flavobacteriaceae</taxon>
        <taxon>Nonlabens</taxon>
    </lineage>
</organism>
<evidence type="ECO:0000313" key="2">
    <source>
        <dbReference type="Proteomes" id="UP000248584"/>
    </source>
</evidence>
<reference evidence="1 2" key="1">
    <citation type="submission" date="2018-06" db="EMBL/GenBank/DDBJ databases">
        <title>Genomic Encyclopedia of Archaeal and Bacterial Type Strains, Phase II (KMG-II): from individual species to whole genera.</title>
        <authorList>
            <person name="Goeker M."/>
        </authorList>
    </citation>
    <scope>NUCLEOTIDE SEQUENCE [LARGE SCALE GENOMIC DNA]</scope>
    <source>
        <strain evidence="1 2">DSM 17205</strain>
    </source>
</reference>
<dbReference type="InterPro" id="IPR029068">
    <property type="entry name" value="Glyas_Bleomycin-R_OHBP_Dase"/>
</dbReference>
<dbReference type="EMBL" id="QKZR01000001">
    <property type="protein sequence ID" value="PZX44288.1"/>
    <property type="molecule type" value="Genomic_DNA"/>
</dbReference>